<evidence type="ECO:0000256" key="3">
    <source>
        <dbReference type="ARBA" id="ARBA00022679"/>
    </source>
</evidence>
<sequence length="418" mass="47281">MASKLLTNNNMQGSQFHQPVHPCTQLLPNRNYSIGDVIAFGGYAQVRRATNELNQTFAVKIIPETSIPLELAIQEALRMSRLIPVDHHHRLALPIDWFTQRINDVECTCIVMPAYGCNLLDYLMHKHPQLIQGQHPSRITMTPAVGSTKILKTILFDIVEGLRVIHSSTGHLIHADIKPENILIDQSTTNFASDEVHVVIADFGNAWDDPFAIQNMNERKGVTGWKPPTPPPLNQTRFYRAPESILGCIPSGAIDIWSLGCLAFELFHGLPLFNPHGYSEGSCEWRDELDDFEVELGTDRDQEHLRLIHAVLHSHPPSDLVKSSFWAEDFVNSETGMIKFKQARHERRLADLLIGWTMTEKSSRIQFLHNQTGSQVDDLALYGQDVLTLESFILDCLTWSPADRPTATELQQHQFFLS</sequence>
<evidence type="ECO:0000313" key="8">
    <source>
        <dbReference type="EMBL" id="KAK2958049.1"/>
    </source>
</evidence>
<dbReference type="InterPro" id="IPR000719">
    <property type="entry name" value="Prot_kinase_dom"/>
</dbReference>
<dbReference type="InterPro" id="IPR011009">
    <property type="entry name" value="Kinase-like_dom_sf"/>
</dbReference>
<evidence type="ECO:0000313" key="9">
    <source>
        <dbReference type="Proteomes" id="UP001281761"/>
    </source>
</evidence>
<dbReference type="InterPro" id="IPR008271">
    <property type="entry name" value="Ser/Thr_kinase_AS"/>
</dbReference>
<dbReference type="InterPro" id="IPR050494">
    <property type="entry name" value="Ser_Thr_dual-spec_kinase"/>
</dbReference>
<reference evidence="8 9" key="1">
    <citation type="journal article" date="2022" name="bioRxiv">
        <title>Genomics of Preaxostyla Flagellates Illuminates Evolutionary Transitions and the Path Towards Mitochondrial Loss.</title>
        <authorList>
            <person name="Novak L.V.F."/>
            <person name="Treitli S.C."/>
            <person name="Pyrih J."/>
            <person name="Halakuc P."/>
            <person name="Pipaliya S.V."/>
            <person name="Vacek V."/>
            <person name="Brzon O."/>
            <person name="Soukal P."/>
            <person name="Eme L."/>
            <person name="Dacks J.B."/>
            <person name="Karnkowska A."/>
            <person name="Elias M."/>
            <person name="Hampl V."/>
        </authorList>
    </citation>
    <scope>NUCLEOTIDE SEQUENCE [LARGE SCALE GENOMIC DNA]</scope>
    <source>
        <strain evidence="8">NAU3</strain>
        <tissue evidence="8">Gut</tissue>
    </source>
</reference>
<evidence type="ECO:0000256" key="1">
    <source>
        <dbReference type="ARBA" id="ARBA00008867"/>
    </source>
</evidence>
<dbReference type="Gene3D" id="1.10.510.10">
    <property type="entry name" value="Transferase(Phosphotransferase) domain 1"/>
    <property type="match status" value="1"/>
</dbReference>
<dbReference type="EC" id="2.7.12.1" evidence="8"/>
<accession>A0ABQ9Y2T5</accession>
<dbReference type="Proteomes" id="UP001281761">
    <property type="component" value="Unassembled WGS sequence"/>
</dbReference>
<organism evidence="8 9">
    <name type="scientific">Blattamonas nauphoetae</name>
    <dbReference type="NCBI Taxonomy" id="2049346"/>
    <lineage>
        <taxon>Eukaryota</taxon>
        <taxon>Metamonada</taxon>
        <taxon>Preaxostyla</taxon>
        <taxon>Oxymonadida</taxon>
        <taxon>Blattamonas</taxon>
    </lineage>
</organism>
<name>A0ABQ9Y2T5_9EUKA</name>
<feature type="domain" description="Protein kinase" evidence="7">
    <location>
        <begin position="32"/>
        <end position="416"/>
    </location>
</feature>
<dbReference type="Pfam" id="PF00069">
    <property type="entry name" value="Pkinase"/>
    <property type="match status" value="1"/>
</dbReference>
<dbReference type="PANTHER" id="PTHR24058">
    <property type="entry name" value="DUAL SPECIFICITY PROTEIN KINASE"/>
    <property type="match status" value="1"/>
</dbReference>
<keyword evidence="5 8" id="KW-0418">Kinase</keyword>
<dbReference type="Gene3D" id="3.30.200.20">
    <property type="entry name" value="Phosphorylase Kinase, domain 1"/>
    <property type="match status" value="1"/>
</dbReference>
<dbReference type="PANTHER" id="PTHR24058:SF22">
    <property type="entry name" value="DUAL SPECIFICITY TYROSINE-PHOSPHORYLATION-REGULATED KINASE 4"/>
    <property type="match status" value="1"/>
</dbReference>
<gene>
    <name evidence="8" type="ORF">BLNAU_6975</name>
</gene>
<evidence type="ECO:0000256" key="2">
    <source>
        <dbReference type="ARBA" id="ARBA00022527"/>
    </source>
</evidence>
<dbReference type="SUPFAM" id="SSF56112">
    <property type="entry name" value="Protein kinase-like (PK-like)"/>
    <property type="match status" value="1"/>
</dbReference>
<proteinExistence type="inferred from homology"/>
<keyword evidence="6" id="KW-0067">ATP-binding</keyword>
<dbReference type="GO" id="GO:0004712">
    <property type="term" value="F:protein serine/threonine/tyrosine kinase activity"/>
    <property type="evidence" value="ECO:0007669"/>
    <property type="project" value="UniProtKB-EC"/>
</dbReference>
<comment type="similarity">
    <text evidence="1">Belongs to the protein kinase superfamily. CMGC Ser/Thr protein kinase family. MNB/DYRK subfamily.</text>
</comment>
<dbReference type="PROSITE" id="PS50011">
    <property type="entry name" value="PROTEIN_KINASE_DOM"/>
    <property type="match status" value="1"/>
</dbReference>
<keyword evidence="2" id="KW-0723">Serine/threonine-protein kinase</keyword>
<comment type="caution">
    <text evidence="8">The sequence shown here is derived from an EMBL/GenBank/DDBJ whole genome shotgun (WGS) entry which is preliminary data.</text>
</comment>
<evidence type="ECO:0000259" key="7">
    <source>
        <dbReference type="PROSITE" id="PS50011"/>
    </source>
</evidence>
<evidence type="ECO:0000256" key="4">
    <source>
        <dbReference type="ARBA" id="ARBA00022741"/>
    </source>
</evidence>
<keyword evidence="3 8" id="KW-0808">Transferase</keyword>
<dbReference type="PROSITE" id="PS00108">
    <property type="entry name" value="PROTEIN_KINASE_ST"/>
    <property type="match status" value="1"/>
</dbReference>
<keyword evidence="9" id="KW-1185">Reference proteome</keyword>
<protein>
    <submittedName>
        <fullName evidence="8">Dual specificity protein kinase YAK1</fullName>
        <ecNumber evidence="8">2.7.12.1</ecNumber>
    </submittedName>
</protein>
<dbReference type="SMART" id="SM00220">
    <property type="entry name" value="S_TKc"/>
    <property type="match status" value="1"/>
</dbReference>
<keyword evidence="4" id="KW-0547">Nucleotide-binding</keyword>
<evidence type="ECO:0000256" key="6">
    <source>
        <dbReference type="ARBA" id="ARBA00022840"/>
    </source>
</evidence>
<evidence type="ECO:0000256" key="5">
    <source>
        <dbReference type="ARBA" id="ARBA00022777"/>
    </source>
</evidence>
<dbReference type="EMBL" id="JARBJD010000041">
    <property type="protein sequence ID" value="KAK2958049.1"/>
    <property type="molecule type" value="Genomic_DNA"/>
</dbReference>